<evidence type="ECO:0000256" key="6">
    <source>
        <dbReference type="ARBA" id="ARBA00023237"/>
    </source>
</evidence>
<keyword evidence="4 7" id="KW-0812">Transmembrane</keyword>
<evidence type="ECO:0000256" key="2">
    <source>
        <dbReference type="ARBA" id="ARBA00022448"/>
    </source>
</evidence>
<sequence>MKTNLPRQLLLMSKYLLYGIILQVFLANMLIAKTVTAQNKSWNEIIVSLNVENESLAKVFSRLENKTGLKFAYEHGRVNLNALVSTSAHNNTLAELLTDISRNTGLKFKRVNNSIFVNKRGNATVPVIEEVVEERIITGSVKDEKGQPLPGVNIVVKGTSNGTITDMDGKFKLSVPENASIVFSSVGYLPKEVALGESTSLQIQLMPDVQTLNEVVVTALGIVKEKKRIGYAVQEIGGESLQKSKAPNVMEALTGKAAGVTVANTNEFFGDPKIFVRGKTPLIVVDGVPVSTDLWNISSDDIENITVLKGPTAAALYGAAGKDGAIQITMKKGAGKENKTTFDFNSNTTFQTSFIRIARAQTQYGPGSGGKYAYKDGRGGGINDSDYSIWGPKFDPNVLIPQYDSPIDSETGERIPTPWVSRGEDNLGNFLQTGMVSTNNITITNSGKHGSFVFSDTYKRQKGVIPNSKLDINTLRLTGMLNLTDKLSLESSLQYNYQHTPNIPRSNYGPHSPIYLMSIWGGAHWDIRDMRDYWVEGKEGIEQKFVESWRYNNPYFLAYEWQKAYTRHSIIAYGKINYKFNDKWSVFFRSHINTHNTIREEKMPVSAYGYSAPDRGGRYNQQHYTTTVLNNDFLINFEDKFLGDQLEVKASLGGNMKIQNYKYSSASTSKLVVPGVYKLSNSTEKVVPYSSLEKFGVYSGYAYVDLGYKNMLFLSLTGRIDKSSTLPKQNDTFFYPSASLSTMVSNMVQLPEAVTYLKVRGAYANVGGDRLGNDIYFTSNAYSTGELYRNTPYASSNSDLIDPNIKPSFSSSYDVGLELGLLNNRLEFDVTYYTMIDGPQIYKKYFSTSTGYNSIIQNGRKTKRYGLELTLKAKPIVKEDFSWSILANYDRSREVLHELPNGETKEGRRNIGDRVDDYWYYQWQKTPEGDLIIGGNGLPVRTKYKYLAGYYKPDWSFSVSNTFHYKNFALSFLFDGRIGGFLFDVIERDLWRSGSHPDAIHPERELGNQGEKAVLVEGKVVVSGEATYDDEGNLLSDTREYADNETMVYYQSWAKNYKADWPSVGVSKTFVKLRELTLTYTLPQSVLGKTFINSAQVSFVARNLWYWTKDDTFLDLDTFTMGGRSSSPDEGELQLPSMRTFGFNVNLKF</sequence>
<protein>
    <submittedName>
        <fullName evidence="9">SusC/RagA family TonB-linked outer membrane protein</fullName>
    </submittedName>
</protein>
<dbReference type="EMBL" id="JBDKWZ010000003">
    <property type="protein sequence ID" value="MEN7547669.1"/>
    <property type="molecule type" value="Genomic_DNA"/>
</dbReference>
<dbReference type="RefSeq" id="WP_346820456.1">
    <property type="nucleotide sequence ID" value="NZ_JBDKWZ010000003.1"/>
</dbReference>
<dbReference type="SUPFAM" id="SSF56935">
    <property type="entry name" value="Porins"/>
    <property type="match status" value="1"/>
</dbReference>
<dbReference type="InterPro" id="IPR039426">
    <property type="entry name" value="TonB-dep_rcpt-like"/>
</dbReference>
<dbReference type="SUPFAM" id="SSF49464">
    <property type="entry name" value="Carboxypeptidase regulatory domain-like"/>
    <property type="match status" value="1"/>
</dbReference>
<keyword evidence="2 7" id="KW-0813">Transport</keyword>
<dbReference type="GO" id="GO:0009279">
    <property type="term" value="C:cell outer membrane"/>
    <property type="evidence" value="ECO:0007669"/>
    <property type="project" value="UniProtKB-SubCell"/>
</dbReference>
<proteinExistence type="inferred from homology"/>
<feature type="domain" description="TonB-dependent receptor plug" evidence="8">
    <location>
        <begin position="226"/>
        <end position="321"/>
    </location>
</feature>
<comment type="subcellular location">
    <subcellularLocation>
        <location evidence="1 7">Cell outer membrane</location>
        <topology evidence="1 7">Multi-pass membrane protein</topology>
    </subcellularLocation>
</comment>
<evidence type="ECO:0000256" key="7">
    <source>
        <dbReference type="PROSITE-ProRule" id="PRU01360"/>
    </source>
</evidence>
<dbReference type="FunFam" id="2.60.40.1120:FF:000003">
    <property type="entry name" value="Outer membrane protein Omp121"/>
    <property type="match status" value="1"/>
</dbReference>
<evidence type="ECO:0000313" key="9">
    <source>
        <dbReference type="EMBL" id="MEN7547669.1"/>
    </source>
</evidence>
<dbReference type="InterPro" id="IPR036942">
    <property type="entry name" value="Beta-barrel_TonB_sf"/>
</dbReference>
<dbReference type="Gene3D" id="2.40.170.20">
    <property type="entry name" value="TonB-dependent receptor, beta-barrel domain"/>
    <property type="match status" value="1"/>
</dbReference>
<dbReference type="InterPro" id="IPR023996">
    <property type="entry name" value="TonB-dep_OMP_SusC/RagA"/>
</dbReference>
<evidence type="ECO:0000256" key="3">
    <source>
        <dbReference type="ARBA" id="ARBA00022452"/>
    </source>
</evidence>
<dbReference type="Proteomes" id="UP001403385">
    <property type="component" value="Unassembled WGS sequence"/>
</dbReference>
<comment type="similarity">
    <text evidence="7">Belongs to the TonB-dependent receptor family.</text>
</comment>
<name>A0AAW9S5P3_9BACT</name>
<evidence type="ECO:0000313" key="10">
    <source>
        <dbReference type="Proteomes" id="UP001403385"/>
    </source>
</evidence>
<evidence type="ECO:0000256" key="1">
    <source>
        <dbReference type="ARBA" id="ARBA00004571"/>
    </source>
</evidence>
<evidence type="ECO:0000256" key="4">
    <source>
        <dbReference type="ARBA" id="ARBA00022692"/>
    </source>
</evidence>
<keyword evidence="3 7" id="KW-1134">Transmembrane beta strand</keyword>
<dbReference type="Gene3D" id="3.55.50.30">
    <property type="match status" value="1"/>
</dbReference>
<dbReference type="Gene3D" id="2.170.130.10">
    <property type="entry name" value="TonB-dependent receptor, plug domain"/>
    <property type="match status" value="1"/>
</dbReference>
<evidence type="ECO:0000259" key="8">
    <source>
        <dbReference type="Pfam" id="PF07715"/>
    </source>
</evidence>
<dbReference type="InterPro" id="IPR008969">
    <property type="entry name" value="CarboxyPept-like_regulatory"/>
</dbReference>
<dbReference type="Gene3D" id="2.60.40.1120">
    <property type="entry name" value="Carboxypeptidase-like, regulatory domain"/>
    <property type="match status" value="1"/>
</dbReference>
<keyword evidence="10" id="KW-1185">Reference proteome</keyword>
<dbReference type="PROSITE" id="PS52016">
    <property type="entry name" value="TONB_DEPENDENT_REC_3"/>
    <property type="match status" value="1"/>
</dbReference>
<dbReference type="Pfam" id="PF07715">
    <property type="entry name" value="Plug"/>
    <property type="match status" value="1"/>
</dbReference>
<keyword evidence="5 7" id="KW-0472">Membrane</keyword>
<organism evidence="9 10">
    <name type="scientific">Rapidithrix thailandica</name>
    <dbReference type="NCBI Taxonomy" id="413964"/>
    <lineage>
        <taxon>Bacteria</taxon>
        <taxon>Pseudomonadati</taxon>
        <taxon>Bacteroidota</taxon>
        <taxon>Cytophagia</taxon>
        <taxon>Cytophagales</taxon>
        <taxon>Flammeovirgaceae</taxon>
        <taxon>Rapidithrix</taxon>
    </lineage>
</organism>
<dbReference type="AlphaFoldDB" id="A0AAW9S5P3"/>
<dbReference type="NCBIfam" id="TIGR04056">
    <property type="entry name" value="OMP_RagA_SusC"/>
    <property type="match status" value="1"/>
</dbReference>
<dbReference type="InterPro" id="IPR012910">
    <property type="entry name" value="Plug_dom"/>
</dbReference>
<dbReference type="Pfam" id="PF13715">
    <property type="entry name" value="CarbopepD_reg_2"/>
    <property type="match status" value="1"/>
</dbReference>
<evidence type="ECO:0000256" key="5">
    <source>
        <dbReference type="ARBA" id="ARBA00023136"/>
    </source>
</evidence>
<reference evidence="9 10" key="1">
    <citation type="submission" date="2024-04" db="EMBL/GenBank/DDBJ databases">
        <title>Novel genus in family Flammeovirgaceae.</title>
        <authorList>
            <person name="Nguyen T.H."/>
            <person name="Vuong T.Q."/>
            <person name="Le H."/>
            <person name="Kim S.-G."/>
        </authorList>
    </citation>
    <scope>NUCLEOTIDE SEQUENCE [LARGE SCALE GENOMIC DNA]</scope>
    <source>
        <strain evidence="9 10">JCM 23209</strain>
    </source>
</reference>
<comment type="caution">
    <text evidence="9">The sequence shown here is derived from an EMBL/GenBank/DDBJ whole genome shotgun (WGS) entry which is preliminary data.</text>
</comment>
<keyword evidence="6 7" id="KW-0998">Cell outer membrane</keyword>
<accession>A0AAW9S5P3</accession>
<gene>
    <name evidence="9" type="ORF">AAG747_07110</name>
</gene>
<dbReference type="InterPro" id="IPR037066">
    <property type="entry name" value="Plug_dom_sf"/>
</dbReference>